<feature type="signal peptide" evidence="1">
    <location>
        <begin position="1"/>
        <end position="21"/>
    </location>
</feature>
<name>A0A0G4HWC6_9ALVE</name>
<dbReference type="AlphaFoldDB" id="A0A0G4HWC6"/>
<proteinExistence type="predicted"/>
<dbReference type="VEuPathDB" id="CryptoDB:Cvel_32613"/>
<reference evidence="2" key="1">
    <citation type="submission" date="2014-11" db="EMBL/GenBank/DDBJ databases">
        <authorList>
            <person name="Otto D Thomas"/>
            <person name="Naeem Raeece"/>
        </authorList>
    </citation>
    <scope>NUCLEOTIDE SEQUENCE</scope>
</reference>
<protein>
    <submittedName>
        <fullName evidence="2">Uncharacterized protein</fullName>
    </submittedName>
</protein>
<evidence type="ECO:0000313" key="2">
    <source>
        <dbReference type="EMBL" id="CEM48780.1"/>
    </source>
</evidence>
<dbReference type="PhylomeDB" id="A0A0G4HWC6"/>
<accession>A0A0G4HWC6</accession>
<gene>
    <name evidence="2" type="ORF">Cvel_32613</name>
</gene>
<feature type="chain" id="PRO_5005192284" evidence="1">
    <location>
        <begin position="22"/>
        <end position="364"/>
    </location>
</feature>
<evidence type="ECO:0000256" key="1">
    <source>
        <dbReference type="SAM" id="SignalP"/>
    </source>
</evidence>
<organism evidence="2">
    <name type="scientific">Chromera velia CCMP2878</name>
    <dbReference type="NCBI Taxonomy" id="1169474"/>
    <lineage>
        <taxon>Eukaryota</taxon>
        <taxon>Sar</taxon>
        <taxon>Alveolata</taxon>
        <taxon>Colpodellida</taxon>
        <taxon>Chromeraceae</taxon>
        <taxon>Chromera</taxon>
    </lineage>
</organism>
<dbReference type="EMBL" id="CDMZ01004143">
    <property type="protein sequence ID" value="CEM48780.1"/>
    <property type="molecule type" value="Genomic_DNA"/>
</dbReference>
<keyword evidence="1" id="KW-0732">Signal</keyword>
<sequence length="364" mass="39516">MKRFLSKTFLITFSLVIRTHARLIPTISALAPSSEAEEQTASSSPDEHQSISLLLLNSNATASSSEAAADEVGAVDQEKEEKDTLAKEVIEAYTPVKMDWFKGKDLYMFTPDGKRDSDKMMKLVELREAFLCRNVLGFEEDACLFDENKSPKVLKIPVEKDGKTFDCSIMALGSVTLLSDLDFTISCTGIKGSASGVLAVGNSSSASHRDLFNAETFAASGLFQRSRAEVLSAETEANNGTREGLCEASSPDSKCWDPIPGILFDTNFYTNAFGYQKKLGFDCSGRGGDAKTLGISVGAALFAVLRGAVEVTDAMHLMTKGSLAKDLNFWTAHMRKDKTPETVPCCEKTADAYTRFFEVSCPDA</sequence>